<reference evidence="1 2" key="1">
    <citation type="submission" date="2020-02" db="EMBL/GenBank/DDBJ databases">
        <authorList>
            <person name="Ferguson B K."/>
        </authorList>
    </citation>
    <scope>NUCLEOTIDE SEQUENCE [LARGE SCALE GENOMIC DNA]</scope>
</reference>
<accession>A0A6H5HXB4</accession>
<evidence type="ECO:0000313" key="1">
    <source>
        <dbReference type="EMBL" id="CAB0028920.1"/>
    </source>
</evidence>
<protein>
    <submittedName>
        <fullName evidence="1">Uncharacterized protein</fullName>
    </submittedName>
</protein>
<organism evidence="1 2">
    <name type="scientific">Trichogramma brassicae</name>
    <dbReference type="NCBI Taxonomy" id="86971"/>
    <lineage>
        <taxon>Eukaryota</taxon>
        <taxon>Metazoa</taxon>
        <taxon>Ecdysozoa</taxon>
        <taxon>Arthropoda</taxon>
        <taxon>Hexapoda</taxon>
        <taxon>Insecta</taxon>
        <taxon>Pterygota</taxon>
        <taxon>Neoptera</taxon>
        <taxon>Endopterygota</taxon>
        <taxon>Hymenoptera</taxon>
        <taxon>Apocrita</taxon>
        <taxon>Proctotrupomorpha</taxon>
        <taxon>Chalcidoidea</taxon>
        <taxon>Trichogrammatidae</taxon>
        <taxon>Trichogramma</taxon>
    </lineage>
</organism>
<dbReference type="AlphaFoldDB" id="A0A6H5HXB4"/>
<dbReference type="OrthoDB" id="5948335at2759"/>
<dbReference type="Proteomes" id="UP000479190">
    <property type="component" value="Unassembled WGS sequence"/>
</dbReference>
<sequence>MYVVAEAPQQTLRCEDRSSLWRVRLPAAEMILRGHYSDESVPALTEAALMRVLEQLRGERHIDFSIRCKDHRIVVTGAHGTGSFEKLGTRHSFLSRSLVSGRAASQPQVPEFEVLLSTSLQSNASMYSRWKIILRRVLLPGGTHNRVVSAGGASVLDRVAVPAAGALPVRERAARAVAAGALAPSRRHPAAIQLRRATAARSNGRRLGGGLRDSPIAVSRLRHRPSAAGQKLHPLAGRFLPFT</sequence>
<name>A0A6H5HXB4_9HYME</name>
<proteinExistence type="predicted"/>
<keyword evidence="2" id="KW-1185">Reference proteome</keyword>
<evidence type="ECO:0000313" key="2">
    <source>
        <dbReference type="Proteomes" id="UP000479190"/>
    </source>
</evidence>
<gene>
    <name evidence="1" type="ORF">TBRA_LOCUS1032</name>
</gene>
<dbReference type="EMBL" id="CADCXV010000213">
    <property type="protein sequence ID" value="CAB0028920.1"/>
    <property type="molecule type" value="Genomic_DNA"/>
</dbReference>